<dbReference type="Proteomes" id="UP000319619">
    <property type="component" value="Unassembled WGS sequence"/>
</dbReference>
<feature type="transmembrane region" description="Helical" evidence="1">
    <location>
        <begin position="71"/>
        <end position="95"/>
    </location>
</feature>
<proteinExistence type="predicted"/>
<name>A0A532UUF9_UNCL8</name>
<accession>A0A532UUF9</accession>
<feature type="transmembrane region" description="Helical" evidence="1">
    <location>
        <begin position="43"/>
        <end position="65"/>
    </location>
</feature>
<dbReference type="AlphaFoldDB" id="A0A532UUF9"/>
<reference evidence="2 3" key="1">
    <citation type="submission" date="2017-06" db="EMBL/GenBank/DDBJ databases">
        <title>Novel microbial phyla capable of carbon fixation and sulfur reduction in deep-sea sediments.</title>
        <authorList>
            <person name="Huang J."/>
            <person name="Baker B."/>
            <person name="Wang Y."/>
        </authorList>
    </citation>
    <scope>NUCLEOTIDE SEQUENCE [LARGE SCALE GENOMIC DNA]</scope>
    <source>
        <strain evidence="2">B3_LCP</strain>
    </source>
</reference>
<keyword evidence="1" id="KW-0812">Transmembrane</keyword>
<dbReference type="EMBL" id="NJBN01000009">
    <property type="protein sequence ID" value="TKJ38585.1"/>
    <property type="molecule type" value="Genomic_DNA"/>
</dbReference>
<feature type="transmembrane region" description="Helical" evidence="1">
    <location>
        <begin position="17"/>
        <end position="36"/>
    </location>
</feature>
<evidence type="ECO:0000256" key="1">
    <source>
        <dbReference type="SAM" id="Phobius"/>
    </source>
</evidence>
<evidence type="ECO:0000313" key="2">
    <source>
        <dbReference type="EMBL" id="TKJ38585.1"/>
    </source>
</evidence>
<feature type="transmembrane region" description="Helical" evidence="1">
    <location>
        <begin position="107"/>
        <end position="127"/>
    </location>
</feature>
<comment type="caution">
    <text evidence="2">The sequence shown here is derived from an EMBL/GenBank/DDBJ whole genome shotgun (WGS) entry which is preliminary data.</text>
</comment>
<evidence type="ECO:0000313" key="3">
    <source>
        <dbReference type="Proteomes" id="UP000319619"/>
    </source>
</evidence>
<keyword evidence="1" id="KW-0472">Membrane</keyword>
<keyword evidence="1" id="KW-1133">Transmembrane helix</keyword>
<sequence length="128" mass="14246">MKTPKQLWAYLRPLSKILLIWAIIFAMVALGIYFGVDKKVIGVSVTVFGVLTNAFAGLMTLIAFVPFIGPLIIKVVALPIFWVFNGIGYFLSVFAIKRGYAKEVMNYRVLTMVFLFGIIVGFVLGSIF</sequence>
<gene>
    <name evidence="2" type="ORF">CEE37_12545</name>
</gene>
<protein>
    <submittedName>
        <fullName evidence="2">Uncharacterized protein</fullName>
    </submittedName>
</protein>
<organism evidence="2 3">
    <name type="scientific">candidate division LCP-89 bacterium B3_LCP</name>
    <dbReference type="NCBI Taxonomy" id="2012998"/>
    <lineage>
        <taxon>Bacteria</taxon>
        <taxon>Pseudomonadati</taxon>
        <taxon>Bacteria division LCP-89</taxon>
    </lineage>
</organism>